<reference evidence="2 3" key="1">
    <citation type="submission" date="2019-03" db="EMBL/GenBank/DDBJ databases">
        <title>Genomic Encyclopedia of Type Strains, Phase IV (KMG-IV): sequencing the most valuable type-strain genomes for metagenomic binning, comparative biology and taxonomic classification.</title>
        <authorList>
            <person name="Goeker M."/>
        </authorList>
    </citation>
    <scope>NUCLEOTIDE SEQUENCE [LARGE SCALE GENOMIC DNA]</scope>
    <source>
        <strain evidence="2 3">DSM 25059</strain>
    </source>
</reference>
<proteinExistence type="predicted"/>
<accession>A0A4R6FM78</accession>
<comment type="caution">
    <text evidence="2">The sequence shown here is derived from an EMBL/GenBank/DDBJ whole genome shotgun (WGS) entry which is preliminary data.</text>
</comment>
<protein>
    <recommendedName>
        <fullName evidence="4">HNH endonuclease</fullName>
    </recommendedName>
</protein>
<dbReference type="RefSeq" id="WP_133495872.1">
    <property type="nucleotide sequence ID" value="NZ_BMLU01000007.1"/>
</dbReference>
<evidence type="ECO:0008006" key="4">
    <source>
        <dbReference type="Google" id="ProtNLM"/>
    </source>
</evidence>
<organism evidence="2 3">
    <name type="scientific">Stakelama pacifica</name>
    <dbReference type="NCBI Taxonomy" id="517720"/>
    <lineage>
        <taxon>Bacteria</taxon>
        <taxon>Pseudomonadati</taxon>
        <taxon>Pseudomonadota</taxon>
        <taxon>Alphaproteobacteria</taxon>
        <taxon>Sphingomonadales</taxon>
        <taxon>Sphingomonadaceae</taxon>
        <taxon>Stakelama</taxon>
    </lineage>
</organism>
<dbReference type="Proteomes" id="UP000295493">
    <property type="component" value="Unassembled WGS sequence"/>
</dbReference>
<dbReference type="AlphaFoldDB" id="A0A4R6FM78"/>
<feature type="region of interest" description="Disordered" evidence="1">
    <location>
        <begin position="167"/>
        <end position="190"/>
    </location>
</feature>
<dbReference type="EMBL" id="SNWD01000007">
    <property type="protein sequence ID" value="TDN81754.1"/>
    <property type="molecule type" value="Genomic_DNA"/>
</dbReference>
<dbReference type="OrthoDB" id="6625339at2"/>
<name>A0A4R6FM78_9SPHN</name>
<sequence length="190" mass="21715">MKMCGRCAVNKPVTEFRTDPRYRDGHVSWCKQCHRERNSEWARQNRERLTAKSAAWRASNLEKARETNRSFKRQNCARLRDEYSIWAKANRGKRNAASAKYKASKLRATPPWANLSKIAAIYERASAIQAATGQRMHVDHIVPLQHELVCGLHCETNLQILPGSLNEAKRNNWSPEDAQRQGNLFAGEAA</sequence>
<evidence type="ECO:0000313" key="3">
    <source>
        <dbReference type="Proteomes" id="UP000295493"/>
    </source>
</evidence>
<keyword evidence="3" id="KW-1185">Reference proteome</keyword>
<evidence type="ECO:0000256" key="1">
    <source>
        <dbReference type="SAM" id="MobiDB-lite"/>
    </source>
</evidence>
<evidence type="ECO:0000313" key="2">
    <source>
        <dbReference type="EMBL" id="TDN81754.1"/>
    </source>
</evidence>
<gene>
    <name evidence="2" type="ORF">EV664_107156</name>
</gene>